<gene>
    <name evidence="2" type="ORF">GM418_00390</name>
</gene>
<keyword evidence="3" id="KW-1185">Reference proteome</keyword>
<dbReference type="KEGG" id="mcos:GM418_00390"/>
<dbReference type="AlphaFoldDB" id="A0A6I6JWM8"/>
<sequence>MKHLLTTTILLYILGIGAGYAQEDEESQDNIFQGTRFVNAQSANLVEKGKLNLSIQHRFGDISGGLYELFGLDLATMRLGFEYGFGDNFNLGIGRSTYLKTYDGFAKFRFVQQSSDFPFTITATAEGAIPTLKNYFPDSNDDFSDKFSGAVQLHLAKTIQNFGIQVSPGYLNTGYLNSENTSYSLFTLGLGASVKVSKKVSVNLEYLHSFNNDYSNTKPLSLGVDLDTGGHLFQLIVSNSQQMFGQYLYTHTSGDWGDGHVYFGFNLIRQFRIKYY</sequence>
<name>A0A6I6JWM8_9BACT</name>
<evidence type="ECO:0000259" key="1">
    <source>
        <dbReference type="Pfam" id="PF19089"/>
    </source>
</evidence>
<dbReference type="Proteomes" id="UP000428260">
    <property type="component" value="Chromosome"/>
</dbReference>
<reference evidence="2 3" key="1">
    <citation type="submission" date="2019-11" db="EMBL/GenBank/DDBJ databases">
        <authorList>
            <person name="Zheng R.K."/>
            <person name="Sun C.M."/>
        </authorList>
    </citation>
    <scope>NUCLEOTIDE SEQUENCE [LARGE SCALE GENOMIC DNA]</scope>
    <source>
        <strain evidence="2 3">WC007</strain>
    </source>
</reference>
<proteinExistence type="predicted"/>
<dbReference type="Pfam" id="PF19089">
    <property type="entry name" value="DUF5777"/>
    <property type="match status" value="1"/>
</dbReference>
<organism evidence="2 3">
    <name type="scientific">Maribellus comscasis</name>
    <dbReference type="NCBI Taxonomy" id="2681766"/>
    <lineage>
        <taxon>Bacteria</taxon>
        <taxon>Pseudomonadati</taxon>
        <taxon>Bacteroidota</taxon>
        <taxon>Bacteroidia</taxon>
        <taxon>Marinilabiliales</taxon>
        <taxon>Prolixibacteraceae</taxon>
        <taxon>Maribellus</taxon>
    </lineage>
</organism>
<dbReference type="EMBL" id="CP046401">
    <property type="protein sequence ID" value="QGY42164.1"/>
    <property type="molecule type" value="Genomic_DNA"/>
</dbReference>
<accession>A0A6I6JWM8</accession>
<feature type="domain" description="DUF5777" evidence="1">
    <location>
        <begin position="32"/>
        <end position="271"/>
    </location>
</feature>
<dbReference type="RefSeq" id="WP_158862049.1">
    <property type="nucleotide sequence ID" value="NZ_CP046401.1"/>
</dbReference>
<evidence type="ECO:0000313" key="2">
    <source>
        <dbReference type="EMBL" id="QGY42164.1"/>
    </source>
</evidence>
<dbReference type="InterPro" id="IPR045916">
    <property type="entry name" value="DUF5777"/>
</dbReference>
<protein>
    <recommendedName>
        <fullName evidence="1">DUF5777 domain-containing protein</fullName>
    </recommendedName>
</protein>
<evidence type="ECO:0000313" key="3">
    <source>
        <dbReference type="Proteomes" id="UP000428260"/>
    </source>
</evidence>